<dbReference type="Pfam" id="PF13385">
    <property type="entry name" value="Laminin_G_3"/>
    <property type="match status" value="1"/>
</dbReference>
<comment type="caution">
    <text evidence="6">The sequence shown here is derived from an EMBL/GenBank/DDBJ whole genome shotgun (WGS) entry which is preliminary data.</text>
</comment>
<dbReference type="EMBL" id="QJHL01000002">
    <property type="protein sequence ID" value="PXY45107.1"/>
    <property type="molecule type" value="Genomic_DNA"/>
</dbReference>
<dbReference type="NCBIfam" id="TIGR04183">
    <property type="entry name" value="Por_Secre_tail"/>
    <property type="match status" value="1"/>
</dbReference>
<evidence type="ECO:0000313" key="7">
    <source>
        <dbReference type="Proteomes" id="UP000247681"/>
    </source>
</evidence>
<dbReference type="GO" id="GO:0005975">
    <property type="term" value="P:carbohydrate metabolic process"/>
    <property type="evidence" value="ECO:0007669"/>
    <property type="project" value="UniProtKB-ARBA"/>
</dbReference>
<dbReference type="PANTHER" id="PTHR47566">
    <property type="match status" value="1"/>
</dbReference>
<dbReference type="PROSITE" id="PS51450">
    <property type="entry name" value="LRR"/>
    <property type="match status" value="1"/>
</dbReference>
<proteinExistence type="predicted"/>
<feature type="signal peptide" evidence="4">
    <location>
        <begin position="1"/>
        <end position="23"/>
    </location>
</feature>
<dbReference type="AlphaFoldDB" id="A0A2V4C2C7"/>
<feature type="domain" description="Secretion system C-terminal sorting" evidence="5">
    <location>
        <begin position="658"/>
        <end position="728"/>
    </location>
</feature>
<protein>
    <recommendedName>
        <fullName evidence="5">Secretion system C-terminal sorting domain-containing protein</fullName>
    </recommendedName>
</protein>
<evidence type="ECO:0000256" key="3">
    <source>
        <dbReference type="ARBA" id="ARBA00022737"/>
    </source>
</evidence>
<dbReference type="Pfam" id="PF12799">
    <property type="entry name" value="LRR_4"/>
    <property type="match status" value="1"/>
</dbReference>
<evidence type="ECO:0000313" key="6">
    <source>
        <dbReference type="EMBL" id="PXY45107.1"/>
    </source>
</evidence>
<name>A0A2V4C2C7_9FLAO</name>
<dbReference type="Gene3D" id="2.60.120.200">
    <property type="match status" value="1"/>
</dbReference>
<keyword evidence="2 4" id="KW-0732">Signal</keyword>
<dbReference type="InterPro" id="IPR001611">
    <property type="entry name" value="Leu-rich_rpt"/>
</dbReference>
<keyword evidence="7" id="KW-1185">Reference proteome</keyword>
<dbReference type="SUPFAM" id="SSF49899">
    <property type="entry name" value="Concanavalin A-like lectins/glucanases"/>
    <property type="match status" value="1"/>
</dbReference>
<keyword evidence="1" id="KW-0433">Leucine-rich repeat</keyword>
<dbReference type="GO" id="GO:0035591">
    <property type="term" value="F:signaling adaptor activity"/>
    <property type="evidence" value="ECO:0007669"/>
    <property type="project" value="TreeGrafter"/>
</dbReference>
<gene>
    <name evidence="6" type="ORF">DMB68_10410</name>
</gene>
<accession>A0A2V4C2C7</accession>
<dbReference type="InterPro" id="IPR013320">
    <property type="entry name" value="ConA-like_dom_sf"/>
</dbReference>
<evidence type="ECO:0000256" key="4">
    <source>
        <dbReference type="SAM" id="SignalP"/>
    </source>
</evidence>
<evidence type="ECO:0000256" key="1">
    <source>
        <dbReference type="ARBA" id="ARBA00022614"/>
    </source>
</evidence>
<dbReference type="InterPro" id="IPR032675">
    <property type="entry name" value="LRR_dom_sf"/>
</dbReference>
<feature type="chain" id="PRO_5016023086" description="Secretion system C-terminal sorting domain-containing protein" evidence="4">
    <location>
        <begin position="24"/>
        <end position="729"/>
    </location>
</feature>
<dbReference type="PANTHER" id="PTHR47566:SF1">
    <property type="entry name" value="PROTEIN NUD1"/>
    <property type="match status" value="1"/>
</dbReference>
<organism evidence="6 7">
    <name type="scientific">Flavobacterium hydrophilum</name>
    <dbReference type="NCBI Taxonomy" id="2211445"/>
    <lineage>
        <taxon>Bacteria</taxon>
        <taxon>Pseudomonadati</taxon>
        <taxon>Bacteroidota</taxon>
        <taxon>Flavobacteriia</taxon>
        <taxon>Flavobacteriales</taxon>
        <taxon>Flavobacteriaceae</taxon>
        <taxon>Flavobacterium</taxon>
    </lineage>
</organism>
<keyword evidence="3" id="KW-0677">Repeat</keyword>
<dbReference type="InterPro" id="IPR025875">
    <property type="entry name" value="Leu-rich_rpt_4"/>
</dbReference>
<dbReference type="InterPro" id="IPR052574">
    <property type="entry name" value="CDIRP"/>
</dbReference>
<sequence length="729" mass="81606">MKFMKTKLLFILLLANFSIYAQSSDIPDYIPSDGLLAYYPFNGNANDISGNGSHGIAVDVEQTQDRFGQRRSAYYFNGTSSNIEADVKNYPLKGGSRTITGWFQADIPYVSEELDFCLLNYGNVSDPNYWFKISFYRKGYLDIQFDSKTFQSQDDYFNNEWTFFAMVFNDETNTFSLYINNQLKLSGSADLYTNGFGNLFRIGKNKSNNYFEGSIDDIGIWNRVLTSQEITAIYNAPKPILYTLIPDLNFENKLIELGFDEGIPDGKILKENIQYEPFLNVSSSNISDLTGIEDFKDLRYLDCTNNNLTTINLTKNDSLRDLDCSNNKISLLNLEKNLKLQYLLISDNKITDLNLTKNDSIESISAHRNLLTTLNLSKSKKLHSLYISFNKLSTLDISENTLLEILDVSSNNLTSLNLKNGNNLLLGNSVNFTENPNLSCIQVDDAEYSNTNWATFKDATATYNTNCTVEYITLKDSHFEQKLIDLGIDTDGLNGKISSSDISAVTSLDLSNSNITDLSGIENFTSLTNLDCSNNQITNLNLSYNLLLERLIAFSNQITSLDLSKNSKLTIVYVVSNPLIFLNLQNGNNTNMIILNVTGKNVASYATSFLGLNQLACIKVDNAAFSNTNWSKIKETSTTYSTSCSLGIEDSVFDKVTLYPNPTKDEVTIANISLEKATVYNTLGQLVKSFNLNSGDSNNTISLSDLPKGVYYVYLINKDDATVKKVIIE</sequence>
<evidence type="ECO:0000256" key="2">
    <source>
        <dbReference type="ARBA" id="ARBA00022729"/>
    </source>
</evidence>
<dbReference type="SUPFAM" id="SSF52058">
    <property type="entry name" value="L domain-like"/>
    <property type="match status" value="2"/>
</dbReference>
<dbReference type="InterPro" id="IPR026444">
    <property type="entry name" value="Secre_tail"/>
</dbReference>
<reference evidence="6 7" key="1">
    <citation type="submission" date="2018-05" db="EMBL/GenBank/DDBJ databases">
        <title>Flavobacterium sp. strain IMCC34758, incomplete genome.</title>
        <authorList>
            <person name="Joung Y."/>
        </authorList>
    </citation>
    <scope>NUCLEOTIDE SEQUENCE [LARGE SCALE GENOMIC DNA]</scope>
    <source>
        <strain evidence="6 7">IMCC34758</strain>
    </source>
</reference>
<dbReference type="Proteomes" id="UP000247681">
    <property type="component" value="Unassembled WGS sequence"/>
</dbReference>
<evidence type="ECO:0000259" key="5">
    <source>
        <dbReference type="Pfam" id="PF18962"/>
    </source>
</evidence>
<dbReference type="Gene3D" id="3.80.10.10">
    <property type="entry name" value="Ribonuclease Inhibitor"/>
    <property type="match status" value="2"/>
</dbReference>
<dbReference type="GO" id="GO:0004553">
    <property type="term" value="F:hydrolase activity, hydrolyzing O-glycosyl compounds"/>
    <property type="evidence" value="ECO:0007669"/>
    <property type="project" value="UniProtKB-ARBA"/>
</dbReference>
<dbReference type="Pfam" id="PF18962">
    <property type="entry name" value="Por_Secre_tail"/>
    <property type="match status" value="1"/>
</dbReference>
<dbReference type="OrthoDB" id="1081439at2"/>